<dbReference type="AlphaFoldDB" id="A0A5M6Z9C9"/>
<keyword evidence="1" id="KW-0805">Transcription regulation</keyword>
<keyword evidence="2" id="KW-0238">DNA-binding</keyword>
<dbReference type="EMBL" id="VWOJ01000005">
    <property type="protein sequence ID" value="KAA5800945.1"/>
    <property type="molecule type" value="Genomic_DNA"/>
</dbReference>
<keyword evidence="6" id="KW-1185">Reference proteome</keyword>
<dbReference type="InterPro" id="IPR036388">
    <property type="entry name" value="WH-like_DNA-bd_sf"/>
</dbReference>
<name>A0A5M6Z9C9_9PROT</name>
<dbReference type="PANTHER" id="PTHR33164:SF43">
    <property type="entry name" value="HTH-TYPE TRANSCRIPTIONAL REPRESSOR YETL"/>
    <property type="match status" value="1"/>
</dbReference>
<dbReference type="SMART" id="SM00347">
    <property type="entry name" value="HTH_MARR"/>
    <property type="match status" value="1"/>
</dbReference>
<evidence type="ECO:0000259" key="4">
    <source>
        <dbReference type="PROSITE" id="PS50995"/>
    </source>
</evidence>
<keyword evidence="3" id="KW-0804">Transcription</keyword>
<dbReference type="RefSeq" id="WP_150023964.1">
    <property type="nucleotide sequence ID" value="NZ_VWOJ01000005.1"/>
</dbReference>
<comment type="caution">
    <text evidence="5">The sequence shown here is derived from an EMBL/GenBank/DDBJ whole genome shotgun (WGS) entry which is preliminary data.</text>
</comment>
<dbReference type="PROSITE" id="PS50995">
    <property type="entry name" value="HTH_MARR_2"/>
    <property type="match status" value="1"/>
</dbReference>
<dbReference type="GO" id="GO:0003700">
    <property type="term" value="F:DNA-binding transcription factor activity"/>
    <property type="evidence" value="ECO:0007669"/>
    <property type="project" value="InterPro"/>
</dbReference>
<dbReference type="InterPro" id="IPR023187">
    <property type="entry name" value="Tscrpt_reg_MarR-type_CS"/>
</dbReference>
<dbReference type="Pfam" id="PF12802">
    <property type="entry name" value="MarR_2"/>
    <property type="match status" value="1"/>
</dbReference>
<dbReference type="GO" id="GO:0003677">
    <property type="term" value="F:DNA binding"/>
    <property type="evidence" value="ECO:0007669"/>
    <property type="project" value="UniProtKB-KW"/>
</dbReference>
<evidence type="ECO:0000313" key="5">
    <source>
        <dbReference type="EMBL" id="KAA5800945.1"/>
    </source>
</evidence>
<accession>A0A5M6Z9C9</accession>
<evidence type="ECO:0000256" key="2">
    <source>
        <dbReference type="ARBA" id="ARBA00023125"/>
    </source>
</evidence>
<sequence>MARVRAVDRRLFLLIEIAARRLSRDADQRLRASAGVSASQSAVLFLLLRRGERRMGAIGEVLALGAPAVTGLVTRMEEAGLVTRRRDVKDRRGALVALTEAGRHAAEQADAVLRAFNAELDERLGDEAADTLYDALTRLAADAPDASR</sequence>
<dbReference type="SUPFAM" id="SSF46785">
    <property type="entry name" value="Winged helix' DNA-binding domain"/>
    <property type="match status" value="1"/>
</dbReference>
<dbReference type="InterPro" id="IPR036390">
    <property type="entry name" value="WH_DNA-bd_sf"/>
</dbReference>
<dbReference type="PROSITE" id="PS01117">
    <property type="entry name" value="HTH_MARR_1"/>
    <property type="match status" value="1"/>
</dbReference>
<evidence type="ECO:0000256" key="1">
    <source>
        <dbReference type="ARBA" id="ARBA00023015"/>
    </source>
</evidence>
<proteinExistence type="predicted"/>
<reference evidence="5 6" key="1">
    <citation type="submission" date="2019-09" db="EMBL/GenBank/DDBJ databases">
        <authorList>
            <person name="Kevbrin V."/>
            <person name="Grouzdev D.S."/>
        </authorList>
    </citation>
    <scope>NUCLEOTIDE SEQUENCE [LARGE SCALE GENOMIC DNA]</scope>
    <source>
        <strain evidence="5 6">G-192</strain>
    </source>
</reference>
<evidence type="ECO:0000313" key="6">
    <source>
        <dbReference type="Proteomes" id="UP000325122"/>
    </source>
</evidence>
<dbReference type="Gene3D" id="1.10.10.10">
    <property type="entry name" value="Winged helix-like DNA-binding domain superfamily/Winged helix DNA-binding domain"/>
    <property type="match status" value="1"/>
</dbReference>
<dbReference type="InterPro" id="IPR039422">
    <property type="entry name" value="MarR/SlyA-like"/>
</dbReference>
<dbReference type="GO" id="GO:0006950">
    <property type="term" value="P:response to stress"/>
    <property type="evidence" value="ECO:0007669"/>
    <property type="project" value="TreeGrafter"/>
</dbReference>
<dbReference type="PANTHER" id="PTHR33164">
    <property type="entry name" value="TRANSCRIPTIONAL REGULATOR, MARR FAMILY"/>
    <property type="match status" value="1"/>
</dbReference>
<dbReference type="Proteomes" id="UP000325122">
    <property type="component" value="Unassembled WGS sequence"/>
</dbReference>
<dbReference type="InterPro" id="IPR000835">
    <property type="entry name" value="HTH_MarR-typ"/>
</dbReference>
<feature type="domain" description="HTH marR-type" evidence="4">
    <location>
        <begin position="8"/>
        <end position="141"/>
    </location>
</feature>
<protein>
    <submittedName>
        <fullName evidence="5">MarR family transcriptional regulator</fullName>
    </submittedName>
</protein>
<organism evidence="5 6">
    <name type="scientific">Alkalicaulis satelles</name>
    <dbReference type="NCBI Taxonomy" id="2609175"/>
    <lineage>
        <taxon>Bacteria</taxon>
        <taxon>Pseudomonadati</taxon>
        <taxon>Pseudomonadota</taxon>
        <taxon>Alphaproteobacteria</taxon>
        <taxon>Maricaulales</taxon>
        <taxon>Maricaulaceae</taxon>
        <taxon>Alkalicaulis</taxon>
    </lineage>
</organism>
<gene>
    <name evidence="5" type="ORF">F1654_12830</name>
</gene>
<evidence type="ECO:0000256" key="3">
    <source>
        <dbReference type="ARBA" id="ARBA00023163"/>
    </source>
</evidence>